<reference evidence="9 10" key="1">
    <citation type="submission" date="2020-10" db="EMBL/GenBank/DDBJ databases">
        <title>Ca. Dormibacterota MAGs.</title>
        <authorList>
            <person name="Montgomery K."/>
        </authorList>
    </citation>
    <scope>NUCLEOTIDE SEQUENCE [LARGE SCALE GENOMIC DNA]</scope>
    <source>
        <strain evidence="9">SC8811_S16_3</strain>
    </source>
</reference>
<protein>
    <submittedName>
        <fullName evidence="9">AI-2E family transporter</fullName>
    </submittedName>
</protein>
<keyword evidence="6 8" id="KW-1133">Transmembrane helix</keyword>
<feature type="transmembrane region" description="Helical" evidence="8">
    <location>
        <begin position="267"/>
        <end position="283"/>
    </location>
</feature>
<evidence type="ECO:0000256" key="7">
    <source>
        <dbReference type="ARBA" id="ARBA00023136"/>
    </source>
</evidence>
<evidence type="ECO:0000256" key="3">
    <source>
        <dbReference type="ARBA" id="ARBA00022448"/>
    </source>
</evidence>
<feature type="transmembrane region" description="Helical" evidence="8">
    <location>
        <begin position="147"/>
        <end position="166"/>
    </location>
</feature>
<name>A0A934N5T7_9BACT</name>
<evidence type="ECO:0000256" key="6">
    <source>
        <dbReference type="ARBA" id="ARBA00022989"/>
    </source>
</evidence>
<dbReference type="GO" id="GO:0005886">
    <property type="term" value="C:plasma membrane"/>
    <property type="evidence" value="ECO:0007669"/>
    <property type="project" value="UniProtKB-SubCell"/>
</dbReference>
<dbReference type="AlphaFoldDB" id="A0A934N5T7"/>
<proteinExistence type="inferred from homology"/>
<evidence type="ECO:0000256" key="8">
    <source>
        <dbReference type="SAM" id="Phobius"/>
    </source>
</evidence>
<dbReference type="InterPro" id="IPR002549">
    <property type="entry name" value="AI-2E-like"/>
</dbReference>
<feature type="transmembrane region" description="Helical" evidence="8">
    <location>
        <begin position="5"/>
        <end position="21"/>
    </location>
</feature>
<dbReference type="PANTHER" id="PTHR21716">
    <property type="entry name" value="TRANSMEMBRANE PROTEIN"/>
    <property type="match status" value="1"/>
</dbReference>
<dbReference type="RefSeq" id="WP_338176086.1">
    <property type="nucleotide sequence ID" value="NZ_JAEKNQ010000006.1"/>
</dbReference>
<dbReference type="EMBL" id="JAEKNQ010000006">
    <property type="protein sequence ID" value="MBJ7601730.1"/>
    <property type="molecule type" value="Genomic_DNA"/>
</dbReference>
<comment type="caution">
    <text evidence="9">The sequence shown here is derived from an EMBL/GenBank/DDBJ whole genome shotgun (WGS) entry which is preliminary data.</text>
</comment>
<evidence type="ECO:0000256" key="1">
    <source>
        <dbReference type="ARBA" id="ARBA00004651"/>
    </source>
</evidence>
<accession>A0A934N5T7</accession>
<keyword evidence="3" id="KW-0813">Transport</keyword>
<dbReference type="PANTHER" id="PTHR21716:SF53">
    <property type="entry name" value="PERMEASE PERM-RELATED"/>
    <property type="match status" value="1"/>
</dbReference>
<evidence type="ECO:0000256" key="5">
    <source>
        <dbReference type="ARBA" id="ARBA00022692"/>
    </source>
</evidence>
<gene>
    <name evidence="9" type="ORF">JF888_00805</name>
</gene>
<feature type="transmembrane region" description="Helical" evidence="8">
    <location>
        <begin position="230"/>
        <end position="260"/>
    </location>
</feature>
<sequence length="368" mass="39057">MLPLIVLAWLVIAVIVVWLISHVTRALLILVLAAVIAFAVTPLVKLLSRYMKRVFAIAISYLIGFTVVFGLLTFIALSAANEISNFVSHLGDYTRALQDLLPTYERLLQPFGVSHAQVLEAERQAVASLQGLAANAAKDVFGVVQTVLGTVVDGVLVLILSIYLTASGPRFTQWMHDQLPGTQQKRTNQMSHIVNTVVGGYVRGTLTLSVLIGVLVFIGMELIGVRYALLLGILAFFMEFVPILGVMVSGAVCVFAGLFGGGAGPDLIRAGLVLIWFIVVHIIEGDVVGPRIMGKAVGIHPAVAILALVAGSELFGLWGALFGAPIAGLLQATVMATFKEYKTANAPPQVVARELGSVEPEPLPASSG</sequence>
<keyword evidence="4" id="KW-1003">Cell membrane</keyword>
<comment type="subcellular location">
    <subcellularLocation>
        <location evidence="1">Cell membrane</location>
        <topology evidence="1">Multi-pass membrane protein</topology>
    </subcellularLocation>
</comment>
<organism evidence="9 10">
    <name type="scientific">Candidatus Dormiibacter inghamiae</name>
    <dbReference type="NCBI Taxonomy" id="3127013"/>
    <lineage>
        <taxon>Bacteria</taxon>
        <taxon>Bacillati</taxon>
        <taxon>Candidatus Dormiibacterota</taxon>
        <taxon>Candidatus Dormibacteria</taxon>
        <taxon>Candidatus Dormibacterales</taxon>
        <taxon>Candidatus Dormibacteraceae</taxon>
        <taxon>Candidatus Dormiibacter</taxon>
    </lineage>
</organism>
<feature type="transmembrane region" description="Helical" evidence="8">
    <location>
        <begin position="54"/>
        <end position="80"/>
    </location>
</feature>
<keyword evidence="5 8" id="KW-0812">Transmembrane</keyword>
<comment type="similarity">
    <text evidence="2">Belongs to the autoinducer-2 exporter (AI-2E) (TC 2.A.86) family.</text>
</comment>
<feature type="transmembrane region" description="Helical" evidence="8">
    <location>
        <begin position="303"/>
        <end position="330"/>
    </location>
</feature>
<evidence type="ECO:0000313" key="10">
    <source>
        <dbReference type="Proteomes" id="UP000620075"/>
    </source>
</evidence>
<dbReference type="GO" id="GO:0055085">
    <property type="term" value="P:transmembrane transport"/>
    <property type="evidence" value="ECO:0007669"/>
    <property type="project" value="TreeGrafter"/>
</dbReference>
<evidence type="ECO:0000313" key="9">
    <source>
        <dbReference type="EMBL" id="MBJ7601730.1"/>
    </source>
</evidence>
<feature type="transmembrane region" description="Helical" evidence="8">
    <location>
        <begin position="27"/>
        <end position="47"/>
    </location>
</feature>
<dbReference type="Pfam" id="PF01594">
    <property type="entry name" value="AI-2E_transport"/>
    <property type="match status" value="1"/>
</dbReference>
<dbReference type="Proteomes" id="UP000620075">
    <property type="component" value="Unassembled WGS sequence"/>
</dbReference>
<evidence type="ECO:0000256" key="2">
    <source>
        <dbReference type="ARBA" id="ARBA00009773"/>
    </source>
</evidence>
<evidence type="ECO:0000256" key="4">
    <source>
        <dbReference type="ARBA" id="ARBA00022475"/>
    </source>
</evidence>
<keyword evidence="7 8" id="KW-0472">Membrane</keyword>